<feature type="region of interest" description="Disordered" evidence="1">
    <location>
        <begin position="813"/>
        <end position="915"/>
    </location>
</feature>
<name>A0AAV9N5T4_9EURO</name>
<feature type="region of interest" description="Disordered" evidence="1">
    <location>
        <begin position="1"/>
        <end position="316"/>
    </location>
</feature>
<feature type="region of interest" description="Disordered" evidence="1">
    <location>
        <begin position="602"/>
        <end position="643"/>
    </location>
</feature>
<gene>
    <name evidence="2" type="ORF">LTR84_004407</name>
</gene>
<feature type="region of interest" description="Disordered" evidence="1">
    <location>
        <begin position="446"/>
        <end position="470"/>
    </location>
</feature>
<feature type="compositionally biased region" description="Low complexity" evidence="1">
    <location>
        <begin position="856"/>
        <end position="881"/>
    </location>
</feature>
<feature type="compositionally biased region" description="Basic and acidic residues" evidence="1">
    <location>
        <begin position="228"/>
        <end position="242"/>
    </location>
</feature>
<feature type="region of interest" description="Disordered" evidence="1">
    <location>
        <begin position="657"/>
        <end position="706"/>
    </location>
</feature>
<comment type="caution">
    <text evidence="2">The sequence shown here is derived from an EMBL/GenBank/DDBJ whole genome shotgun (WGS) entry which is preliminary data.</text>
</comment>
<dbReference type="AlphaFoldDB" id="A0AAV9N5T4"/>
<dbReference type="EMBL" id="JAVRRD010000019">
    <property type="protein sequence ID" value="KAK5049478.1"/>
    <property type="molecule type" value="Genomic_DNA"/>
</dbReference>
<feature type="compositionally biased region" description="Polar residues" evidence="1">
    <location>
        <begin position="485"/>
        <end position="495"/>
    </location>
</feature>
<accession>A0AAV9N5T4</accession>
<reference evidence="2 3" key="1">
    <citation type="submission" date="2023-08" db="EMBL/GenBank/DDBJ databases">
        <title>Black Yeasts Isolated from many extreme environments.</title>
        <authorList>
            <person name="Coleine C."/>
            <person name="Stajich J.E."/>
            <person name="Selbmann L."/>
        </authorList>
    </citation>
    <scope>NUCLEOTIDE SEQUENCE [LARGE SCALE GENOMIC DNA]</scope>
    <source>
        <strain evidence="2 3">CCFEE 5792</strain>
    </source>
</reference>
<evidence type="ECO:0000313" key="2">
    <source>
        <dbReference type="EMBL" id="KAK5049478.1"/>
    </source>
</evidence>
<organism evidence="2 3">
    <name type="scientific">Exophiala bonariae</name>
    <dbReference type="NCBI Taxonomy" id="1690606"/>
    <lineage>
        <taxon>Eukaryota</taxon>
        <taxon>Fungi</taxon>
        <taxon>Dikarya</taxon>
        <taxon>Ascomycota</taxon>
        <taxon>Pezizomycotina</taxon>
        <taxon>Eurotiomycetes</taxon>
        <taxon>Chaetothyriomycetidae</taxon>
        <taxon>Chaetothyriales</taxon>
        <taxon>Herpotrichiellaceae</taxon>
        <taxon>Exophiala</taxon>
    </lineage>
</organism>
<proteinExistence type="predicted"/>
<dbReference type="GeneID" id="89972585"/>
<protein>
    <submittedName>
        <fullName evidence="2">Uncharacterized protein</fullName>
    </submittedName>
</protein>
<keyword evidence="3" id="KW-1185">Reference proteome</keyword>
<feature type="compositionally biased region" description="Basic and acidic residues" evidence="1">
    <location>
        <begin position="1"/>
        <end position="11"/>
    </location>
</feature>
<feature type="region of interest" description="Disordered" evidence="1">
    <location>
        <begin position="485"/>
        <end position="509"/>
    </location>
</feature>
<evidence type="ECO:0000313" key="3">
    <source>
        <dbReference type="Proteomes" id="UP001358417"/>
    </source>
</evidence>
<dbReference type="Proteomes" id="UP001358417">
    <property type="component" value="Unassembled WGS sequence"/>
</dbReference>
<dbReference type="RefSeq" id="XP_064704523.1">
    <property type="nucleotide sequence ID" value="XM_064847984.1"/>
</dbReference>
<sequence length="1006" mass="108815">MSSSKDERDGPDLSPSGSRQKPTGLRTRAHGLRQPSSYQQWPPAAITHITVPPGATRQIRSMTHSLSNTSPSHPSPSTPVTEPNKKTIPWGSGVSDKFGFKPATSKSLRSPGGTVTGTAGLPELGSPRSKSDGQQTHIPVMSPTRKPGVHPSPQDKPLPRLPILGVKPNSPTRTPLMDRDGKPRRRNVVTPGSGVSKQEKWPVMLSSQPKIAPTMDGSAIQGMSNMDLNRRSDVTSADRESIETFTLDDDSKGKGRATKPFPLFQTDARPPLSPGGLLDNGSSRGLGRHHRGSSIPVRSGAPRPSHGRFHDSPVHHKSYPHALEADAFDLNKYSPEPSPISSGFTAGIQLRSATTPVTAAHELSAVKSNNQLSLKEILSLPYQDVIERSYFSSDSSEESDIITRGYDAHGGYDIKRPYHTSTGGPTLRIRDSASDLLLDKGTTELNNRTAGGGRLRRKQTQNNLRQGDGIRTSLRSTSAFIHRSLSSLTKQTSEPFSAGESRSRASTQNLLPQTTQQLITNFSSDQHNLIGTDQGQPSPLSFPSTASSERGFFNQPSLNPFRQSVAEEFRQVISSSSSHHRPSVSQVDWQNQEFTEIKMPTAIKPAPLQESSPTATDPGPITLPRTRPTNIPRSASAIMPEEPNEETAPFLFDKDEHLSKQPSTSNNLPRLRVTGPDAPISPDKNFPLRTTSRKQRPPPLFVSDKSNSRFSTRYTTEVSQALDETVVMLRKPRNMKTFSQSHSPGTNIKASAGLLHTPSKKAFGRVRGLLKKKSTDETLGKPSATGFTKIPSLLGIHTPPTVRRTAVPAASRFPNTLLDPNSALHEDSDNSRTKLLSTQNRPADPITPFTAGIHASPASSGRPSSIPRPRSPISARPTSSTMGIKSPAPAMSRPQSGQTVITSSPPPVTTQDDSDASIAPELQSALRVGRALMRATVAETDPERRQRLGQLAECMVRMIHVATKAIQAAETAEIEKIKADMAATKCLSALAHSEPIARELLAMMDD</sequence>
<evidence type="ECO:0000256" key="1">
    <source>
        <dbReference type="SAM" id="MobiDB-lite"/>
    </source>
</evidence>
<feature type="region of interest" description="Disordered" evidence="1">
    <location>
        <begin position="527"/>
        <end position="556"/>
    </location>
</feature>
<feature type="compositionally biased region" description="Low complexity" evidence="1">
    <location>
        <begin position="63"/>
        <end position="72"/>
    </location>
</feature>